<dbReference type="Proteomes" id="UP001153954">
    <property type="component" value="Unassembled WGS sequence"/>
</dbReference>
<sequence length="110" mass="12804">MRINHLYDWVQLHRKNKFQKNPGSSTPIQVNKFKKKRGKTTIDVFRLSVISKEALPISAEKKRDLINMIDLIDDSFKEFYIKIKTVNDVSAPTDPDLDKDNPDEEDSEVL</sequence>
<dbReference type="EMBL" id="CAKOGL010000012">
    <property type="protein sequence ID" value="CAH2093081.1"/>
    <property type="molecule type" value="Genomic_DNA"/>
</dbReference>
<comment type="caution">
    <text evidence="2">The sequence shown here is derived from an EMBL/GenBank/DDBJ whole genome shotgun (WGS) entry which is preliminary data.</text>
</comment>
<name>A0AAU9U582_EUPED</name>
<feature type="region of interest" description="Disordered" evidence="1">
    <location>
        <begin position="89"/>
        <end position="110"/>
    </location>
</feature>
<protein>
    <submittedName>
        <fullName evidence="2">Uncharacterized protein</fullName>
    </submittedName>
</protein>
<evidence type="ECO:0000256" key="1">
    <source>
        <dbReference type="SAM" id="MobiDB-lite"/>
    </source>
</evidence>
<organism evidence="2 3">
    <name type="scientific">Euphydryas editha</name>
    <name type="common">Edith's checkerspot</name>
    <dbReference type="NCBI Taxonomy" id="104508"/>
    <lineage>
        <taxon>Eukaryota</taxon>
        <taxon>Metazoa</taxon>
        <taxon>Ecdysozoa</taxon>
        <taxon>Arthropoda</taxon>
        <taxon>Hexapoda</taxon>
        <taxon>Insecta</taxon>
        <taxon>Pterygota</taxon>
        <taxon>Neoptera</taxon>
        <taxon>Endopterygota</taxon>
        <taxon>Lepidoptera</taxon>
        <taxon>Glossata</taxon>
        <taxon>Ditrysia</taxon>
        <taxon>Papilionoidea</taxon>
        <taxon>Nymphalidae</taxon>
        <taxon>Nymphalinae</taxon>
        <taxon>Euphydryas</taxon>
    </lineage>
</organism>
<evidence type="ECO:0000313" key="2">
    <source>
        <dbReference type="EMBL" id="CAH2093081.1"/>
    </source>
</evidence>
<dbReference type="AlphaFoldDB" id="A0AAU9U582"/>
<gene>
    <name evidence="2" type="ORF">EEDITHA_LOCUS8782</name>
</gene>
<keyword evidence="3" id="KW-1185">Reference proteome</keyword>
<feature type="compositionally biased region" description="Acidic residues" evidence="1">
    <location>
        <begin position="95"/>
        <end position="110"/>
    </location>
</feature>
<proteinExistence type="predicted"/>
<accession>A0AAU9U582</accession>
<reference evidence="2" key="1">
    <citation type="submission" date="2022-03" db="EMBL/GenBank/DDBJ databases">
        <authorList>
            <person name="Tunstrom K."/>
        </authorList>
    </citation>
    <scope>NUCLEOTIDE SEQUENCE</scope>
</reference>
<evidence type="ECO:0000313" key="3">
    <source>
        <dbReference type="Proteomes" id="UP001153954"/>
    </source>
</evidence>